<dbReference type="SUPFAM" id="SSF56219">
    <property type="entry name" value="DNase I-like"/>
    <property type="match status" value="1"/>
</dbReference>
<reference evidence="2" key="1">
    <citation type="submission" date="2018-04" db="EMBL/GenBank/DDBJ databases">
        <title>Transcriptome of Schizaphis graminum biotype I.</title>
        <authorList>
            <person name="Scully E.D."/>
            <person name="Geib S.M."/>
            <person name="Palmer N.A."/>
            <person name="Koch K."/>
            <person name="Bradshaw J."/>
            <person name="Heng-Moss T."/>
            <person name="Sarath G."/>
        </authorList>
    </citation>
    <scope>NUCLEOTIDE SEQUENCE</scope>
</reference>
<dbReference type="InterPro" id="IPR052560">
    <property type="entry name" value="RdDP_mobile_element"/>
</dbReference>
<proteinExistence type="predicted"/>
<keyword evidence="2" id="KW-0808">Transferase</keyword>
<dbReference type="EMBL" id="GGMR01016905">
    <property type="protein sequence ID" value="MBY29524.1"/>
    <property type="molecule type" value="Transcribed_RNA"/>
</dbReference>
<dbReference type="Pfam" id="PF00078">
    <property type="entry name" value="RVT_1"/>
    <property type="match status" value="1"/>
</dbReference>
<keyword evidence="2" id="KW-0695">RNA-directed DNA polymerase</keyword>
<evidence type="ECO:0000259" key="1">
    <source>
        <dbReference type="PROSITE" id="PS50878"/>
    </source>
</evidence>
<organism evidence="2">
    <name type="scientific">Schizaphis graminum</name>
    <name type="common">Green bug aphid</name>
    <dbReference type="NCBI Taxonomy" id="13262"/>
    <lineage>
        <taxon>Eukaryota</taxon>
        <taxon>Metazoa</taxon>
        <taxon>Ecdysozoa</taxon>
        <taxon>Arthropoda</taxon>
        <taxon>Hexapoda</taxon>
        <taxon>Insecta</taxon>
        <taxon>Pterygota</taxon>
        <taxon>Neoptera</taxon>
        <taxon>Paraneoptera</taxon>
        <taxon>Hemiptera</taxon>
        <taxon>Sternorrhyncha</taxon>
        <taxon>Aphidomorpha</taxon>
        <taxon>Aphidoidea</taxon>
        <taxon>Aphididae</taxon>
        <taxon>Aphidini</taxon>
        <taxon>Schizaphis</taxon>
    </lineage>
</organism>
<dbReference type="PROSITE" id="PS50878">
    <property type="entry name" value="RT_POL"/>
    <property type="match status" value="1"/>
</dbReference>
<dbReference type="PANTHER" id="PTHR36688">
    <property type="entry name" value="ENDO/EXONUCLEASE/PHOSPHATASE DOMAIN-CONTAINING PROTEIN"/>
    <property type="match status" value="1"/>
</dbReference>
<evidence type="ECO:0000313" key="2">
    <source>
        <dbReference type="EMBL" id="MBY29524.1"/>
    </source>
</evidence>
<dbReference type="SUPFAM" id="SSF56672">
    <property type="entry name" value="DNA/RNA polymerases"/>
    <property type="match status" value="1"/>
</dbReference>
<feature type="domain" description="Reverse transcriptase" evidence="1">
    <location>
        <begin position="483"/>
        <end position="749"/>
    </location>
</feature>
<dbReference type="Gene3D" id="3.60.10.10">
    <property type="entry name" value="Endonuclease/exonuclease/phosphatase"/>
    <property type="match status" value="1"/>
</dbReference>
<keyword evidence="2" id="KW-0548">Nucleotidyltransferase</keyword>
<dbReference type="InterPro" id="IPR000477">
    <property type="entry name" value="RT_dom"/>
</dbReference>
<dbReference type="Pfam" id="PF14529">
    <property type="entry name" value="Exo_endo_phos_2"/>
    <property type="match status" value="1"/>
</dbReference>
<gene>
    <name evidence="2" type="ORF">g.13431</name>
</gene>
<accession>A0A2S2PJG2</accession>
<dbReference type="GO" id="GO:0003964">
    <property type="term" value="F:RNA-directed DNA polymerase activity"/>
    <property type="evidence" value="ECO:0007669"/>
    <property type="project" value="UniProtKB-KW"/>
</dbReference>
<dbReference type="InterPro" id="IPR043502">
    <property type="entry name" value="DNA/RNA_pol_sf"/>
</dbReference>
<dbReference type="AlphaFoldDB" id="A0A2S2PJG2"/>
<protein>
    <submittedName>
        <fullName evidence="2">Putative RNA-directed DNA polymerase</fullName>
    </submittedName>
</protein>
<dbReference type="CDD" id="cd01650">
    <property type="entry name" value="RT_nLTR_like"/>
    <property type="match status" value="1"/>
</dbReference>
<sequence length="899" mass="101957">MLNNTFTSQSLAILLWNANGLANHRNELITSLNEKRIDIAFISETHFTSNSKCSFPGYNTFSSCHPDNTAHGGAAIIIRSSLQFTAAPPVNNDFLQAAIVNINLNHVPITVAAAYCPPKHKITSSQFDSFFNSLGRYFIVGGDLNAKNQTWGCHSTNPKGHSLFQSITSNHLTILNPPNPTYWPTSTRKRPDILDIFVTKIPTNLNHLIKNLLNPSSDHTPVFLSLDGHPSSKPNKACLTNNSTNWNKFREIINSKINLNISLKTPNEVEDAVQNFTESIQSAAWNSSTIQKYHANSHSTPTHVRKLITQKRRARARWQRTRLPSDKNLLNNLASSLKRMLSKIRNESFNNWTSSLTAESGSLWRATRSCLKQKTAQAPLKNSNGTWCKTDKDQADAFCSHLSKVFQPHNDINNNHLDTNIENSLFSPLPLYLAPKPFSPNEVQYYIKSFPLKKSPGLDLITAEVARQLPKKAIIHLTHILNSILRLSYMPLQWKVSVIILFPKPGKPPDIPSSYRPISLLPFFSKLCEKLIIKRISQLINDKNIIPHTQFGFRNKHSTIHQIHRLTDAIAYSFENKLYCSAVLLDVAQAFDKVWHTGLLYKLKQFLPPPYFLFFKSYLENRHFVTKVGSEFSNLAPILAGVPQGAISSPILYNIYAADQPISLNTSVAEFADDKIIFTSNENPLVASQHLQNHLNEMEVWYSNWKIKINNEKSSHITFTLRQGVVPPVSLANKIIPSTTKVKYLGLLLDKRLTWAEHIKQKRLLLNSRRKSLYPLLGKQSKLNLKNKLLLYKTLLKPIWTYGIQLWGTAKKSNIYKMQTFQSITLRIITNAPFYVTNHTLHSDLGLPTVAEVATSSYKRYRSRLTNHPNPLILALTSANIPGNPPRRLKRRWCRDLDT</sequence>
<dbReference type="InterPro" id="IPR005135">
    <property type="entry name" value="Endo/exonuclease/phosphatase"/>
</dbReference>
<dbReference type="InterPro" id="IPR036691">
    <property type="entry name" value="Endo/exonu/phosph_ase_sf"/>
</dbReference>
<dbReference type="PANTHER" id="PTHR36688:SF2">
    <property type="entry name" value="ENDONUCLEASE_EXONUCLEASE_PHOSPHATASE DOMAIN-CONTAINING PROTEIN"/>
    <property type="match status" value="1"/>
</dbReference>
<name>A0A2S2PJG2_SCHGA</name>